<protein>
    <recommendedName>
        <fullName evidence="3">Phage protein</fullName>
    </recommendedName>
</protein>
<accession>A0ABU9XBW2</accession>
<dbReference type="Proteomes" id="UP001444625">
    <property type="component" value="Unassembled WGS sequence"/>
</dbReference>
<evidence type="ECO:0000313" key="2">
    <source>
        <dbReference type="Proteomes" id="UP001444625"/>
    </source>
</evidence>
<dbReference type="RefSeq" id="WP_345823223.1">
    <property type="nucleotide sequence ID" value="NZ_JBDIML010000001.1"/>
</dbReference>
<proteinExistence type="predicted"/>
<comment type="caution">
    <text evidence="1">The sequence shown here is derived from an EMBL/GenBank/DDBJ whole genome shotgun (WGS) entry which is preliminary data.</text>
</comment>
<name>A0ABU9XBW2_9BACI</name>
<keyword evidence="2" id="KW-1185">Reference proteome</keyword>
<gene>
    <name evidence="1" type="ORF">ABC228_00990</name>
</gene>
<dbReference type="EMBL" id="JBDIML010000001">
    <property type="protein sequence ID" value="MEN2765749.1"/>
    <property type="molecule type" value="Genomic_DNA"/>
</dbReference>
<evidence type="ECO:0000313" key="1">
    <source>
        <dbReference type="EMBL" id="MEN2765749.1"/>
    </source>
</evidence>
<organism evidence="1 2">
    <name type="scientific">Ornithinibacillus xuwenensis</name>
    <dbReference type="NCBI Taxonomy" id="3144668"/>
    <lineage>
        <taxon>Bacteria</taxon>
        <taxon>Bacillati</taxon>
        <taxon>Bacillota</taxon>
        <taxon>Bacilli</taxon>
        <taxon>Bacillales</taxon>
        <taxon>Bacillaceae</taxon>
        <taxon>Ornithinibacillus</taxon>
    </lineage>
</organism>
<sequence length="61" mass="6871">MKEYAVYKGDEFLCLGTAIECADKLGVKADTIVYYTSPAYQRKLAKRNAVNPIIVIKLEDE</sequence>
<evidence type="ECO:0008006" key="3">
    <source>
        <dbReference type="Google" id="ProtNLM"/>
    </source>
</evidence>
<reference evidence="1 2" key="1">
    <citation type="submission" date="2024-05" db="EMBL/GenBank/DDBJ databases">
        <authorList>
            <person name="Haq I."/>
            <person name="Ullah Z."/>
            <person name="Ahmad R."/>
            <person name="Li M."/>
            <person name="Tong Y."/>
        </authorList>
    </citation>
    <scope>NUCLEOTIDE SEQUENCE [LARGE SCALE GENOMIC DNA]</scope>
    <source>
        <strain evidence="1 2">16A2E</strain>
    </source>
</reference>